<keyword evidence="1" id="KW-0812">Transmembrane</keyword>
<dbReference type="RefSeq" id="WP_084370650.1">
    <property type="nucleotide sequence ID" value="NZ_FWYF01000001.1"/>
</dbReference>
<reference evidence="2 3" key="1">
    <citation type="submission" date="2017-04" db="EMBL/GenBank/DDBJ databases">
        <authorList>
            <person name="Afonso C.L."/>
            <person name="Miller P.J."/>
            <person name="Scott M.A."/>
            <person name="Spackman E."/>
            <person name="Goraichik I."/>
            <person name="Dimitrov K.M."/>
            <person name="Suarez D.L."/>
            <person name="Swayne D.E."/>
        </authorList>
    </citation>
    <scope>NUCLEOTIDE SEQUENCE [LARGE SCALE GENOMIC DNA]</scope>
    <source>
        <strain evidence="2 3">DSM 26133</strain>
    </source>
</reference>
<keyword evidence="1" id="KW-1133">Transmembrane helix</keyword>
<dbReference type="AlphaFoldDB" id="A0A1W2G5S8"/>
<dbReference type="STRING" id="692418.SAMN04488029_0301"/>
<dbReference type="OrthoDB" id="982086at2"/>
<proteinExistence type="predicted"/>
<gene>
    <name evidence="2" type="ORF">SAMN04488029_0301</name>
</gene>
<sequence length="57" mass="6842">MFKYYFEQVNGVEIWPIISLSIFFIFFVGLLWWVFKGVSNSYIDEMKNLPINKTLKS</sequence>
<protein>
    <recommendedName>
        <fullName evidence="4">Cbb3-type cytochrome oxidase component FixQ</fullName>
    </recommendedName>
</protein>
<feature type="transmembrane region" description="Helical" evidence="1">
    <location>
        <begin position="14"/>
        <end position="35"/>
    </location>
</feature>
<keyword evidence="3" id="KW-1185">Reference proteome</keyword>
<keyword evidence="1" id="KW-0472">Membrane</keyword>
<accession>A0A1W2G5S8</accession>
<evidence type="ECO:0000313" key="2">
    <source>
        <dbReference type="EMBL" id="SMD31963.1"/>
    </source>
</evidence>
<name>A0A1W2G5S8_REIFA</name>
<dbReference type="Proteomes" id="UP000192472">
    <property type="component" value="Unassembled WGS sequence"/>
</dbReference>
<evidence type="ECO:0008006" key="4">
    <source>
        <dbReference type="Google" id="ProtNLM"/>
    </source>
</evidence>
<evidence type="ECO:0000313" key="3">
    <source>
        <dbReference type="Proteomes" id="UP000192472"/>
    </source>
</evidence>
<organism evidence="2 3">
    <name type="scientific">Reichenbachiella faecimaris</name>
    <dbReference type="NCBI Taxonomy" id="692418"/>
    <lineage>
        <taxon>Bacteria</taxon>
        <taxon>Pseudomonadati</taxon>
        <taxon>Bacteroidota</taxon>
        <taxon>Cytophagia</taxon>
        <taxon>Cytophagales</taxon>
        <taxon>Reichenbachiellaceae</taxon>
        <taxon>Reichenbachiella</taxon>
    </lineage>
</organism>
<dbReference type="EMBL" id="FWYF01000001">
    <property type="protein sequence ID" value="SMD31963.1"/>
    <property type="molecule type" value="Genomic_DNA"/>
</dbReference>
<evidence type="ECO:0000256" key="1">
    <source>
        <dbReference type="SAM" id="Phobius"/>
    </source>
</evidence>